<dbReference type="SUPFAM" id="SSF54862">
    <property type="entry name" value="4Fe-4S ferredoxins"/>
    <property type="match status" value="1"/>
</dbReference>
<proteinExistence type="predicted"/>
<feature type="domain" description="4Fe-4S ferredoxin-type" evidence="4">
    <location>
        <begin position="215"/>
        <end position="239"/>
    </location>
</feature>
<evidence type="ECO:0000256" key="1">
    <source>
        <dbReference type="ARBA" id="ARBA00022723"/>
    </source>
</evidence>
<dbReference type="InterPro" id="IPR029039">
    <property type="entry name" value="Flavoprotein-like_sf"/>
</dbReference>
<evidence type="ECO:0000259" key="4">
    <source>
        <dbReference type="PROSITE" id="PS51379"/>
    </source>
</evidence>
<organism evidence="5 6">
    <name type="scientific">Robinsoniella peoriensis</name>
    <dbReference type="NCBI Taxonomy" id="180332"/>
    <lineage>
        <taxon>Bacteria</taxon>
        <taxon>Bacillati</taxon>
        <taxon>Bacillota</taxon>
        <taxon>Clostridia</taxon>
        <taxon>Lachnospirales</taxon>
        <taxon>Lachnospiraceae</taxon>
        <taxon>Robinsoniella</taxon>
    </lineage>
</organism>
<keyword evidence="2" id="KW-0408">Iron</keyword>
<evidence type="ECO:0000256" key="3">
    <source>
        <dbReference type="ARBA" id="ARBA00023014"/>
    </source>
</evidence>
<dbReference type="GO" id="GO:0046872">
    <property type="term" value="F:metal ion binding"/>
    <property type="evidence" value="ECO:0007669"/>
    <property type="project" value="UniProtKB-KW"/>
</dbReference>
<keyword evidence="6" id="KW-1185">Reference proteome</keyword>
<keyword evidence="1" id="KW-0479">Metal-binding</keyword>
<dbReference type="InterPro" id="IPR017900">
    <property type="entry name" value="4Fe4S_Fe_S_CS"/>
</dbReference>
<dbReference type="AlphaFoldDB" id="A0A4U8QB48"/>
<dbReference type="PROSITE" id="PS51379">
    <property type="entry name" value="4FE4S_FER_2"/>
    <property type="match status" value="2"/>
</dbReference>
<comment type="caution">
    <text evidence="5">The sequence shown here is derived from an EMBL/GenBank/DDBJ whole genome shotgun (WGS) entry which is preliminary data.</text>
</comment>
<evidence type="ECO:0000313" key="5">
    <source>
        <dbReference type="EMBL" id="TLD02275.1"/>
    </source>
</evidence>
<dbReference type="Pfam" id="PF12837">
    <property type="entry name" value="Fer4_6"/>
    <property type="match status" value="1"/>
</dbReference>
<name>A0A4U8QB48_9FIRM</name>
<keyword evidence="3" id="KW-0411">Iron-sulfur</keyword>
<sequence length="263" mass="28829">MNIKSVHCLTFSPTGTTRKITDTISAVFQTKIHNHDVTYDRTKDFPDFASEDLLIVGIPVYGGRIPAILEDLFHRLHGNQTLCIPVVLYGNRAFEDALLELSDLLKAQGFITAGAGAFIGEHSYGSEIAGGRPNVFDLAEAKKFAEAVRDKITGIDSHEAIKPLHIPGNHPYKERSAPGIPWGPVTMDSCNNCGICATVCPMGIIDREDPKNITDPGSCLHCCACIKTCPQNAKAMESEFYKKFRGFLIANCSETQKEPEIFI</sequence>
<accession>A0A4U8QB48</accession>
<dbReference type="Gene3D" id="3.30.70.20">
    <property type="match status" value="1"/>
</dbReference>
<dbReference type="GO" id="GO:0051536">
    <property type="term" value="F:iron-sulfur cluster binding"/>
    <property type="evidence" value="ECO:0007669"/>
    <property type="project" value="UniProtKB-KW"/>
</dbReference>
<dbReference type="RefSeq" id="WP_044296533.1">
    <property type="nucleotide sequence ID" value="NZ_JTGN01000010.1"/>
</dbReference>
<dbReference type="Proteomes" id="UP000306509">
    <property type="component" value="Unassembled WGS sequence"/>
</dbReference>
<protein>
    <submittedName>
        <fullName evidence="5">Glycine radical enzyme activase, YjjW family</fullName>
    </submittedName>
</protein>
<reference evidence="5 6" key="1">
    <citation type="journal article" date="2019" name="Anaerobe">
        <title>Detection of Robinsoniella peoriensis in multiple bone samples of a trauma patient.</title>
        <authorList>
            <person name="Schrottner P."/>
            <person name="Hartwich K."/>
            <person name="Bunk B."/>
            <person name="Schober I."/>
            <person name="Helbig S."/>
            <person name="Rudolph W.W."/>
            <person name="Gunzer F."/>
        </authorList>
    </citation>
    <scope>NUCLEOTIDE SEQUENCE [LARGE SCALE GENOMIC DNA]</scope>
    <source>
        <strain evidence="5 6">DSM 106044</strain>
    </source>
</reference>
<dbReference type="SUPFAM" id="SSF52218">
    <property type="entry name" value="Flavoproteins"/>
    <property type="match status" value="1"/>
</dbReference>
<dbReference type="PROSITE" id="PS00198">
    <property type="entry name" value="4FE4S_FER_1"/>
    <property type="match status" value="1"/>
</dbReference>
<gene>
    <name evidence="5" type="ORF">DSM106044_00843</name>
</gene>
<evidence type="ECO:0000256" key="2">
    <source>
        <dbReference type="ARBA" id="ARBA00023004"/>
    </source>
</evidence>
<dbReference type="EMBL" id="QGQD01000019">
    <property type="protein sequence ID" value="TLD02275.1"/>
    <property type="molecule type" value="Genomic_DNA"/>
</dbReference>
<dbReference type="PANTHER" id="PTHR43122">
    <property type="entry name" value="FERREDOXIN SUBUNIT OF PYRUVATE:FLAVODOXIN OXIDOREDUCTASE-RELATED"/>
    <property type="match status" value="1"/>
</dbReference>
<dbReference type="PANTHER" id="PTHR43122:SF1">
    <property type="entry name" value="IRON-SULFUR-BINDING PROTEIN"/>
    <property type="match status" value="1"/>
</dbReference>
<dbReference type="STRING" id="180332.GCA_000797495_01993"/>
<evidence type="ECO:0000313" key="6">
    <source>
        <dbReference type="Proteomes" id="UP000306509"/>
    </source>
</evidence>
<dbReference type="InterPro" id="IPR017896">
    <property type="entry name" value="4Fe4S_Fe-S-bd"/>
</dbReference>
<dbReference type="Gene3D" id="3.40.50.360">
    <property type="match status" value="1"/>
</dbReference>
<feature type="domain" description="4Fe-4S ferredoxin-type" evidence="4">
    <location>
        <begin position="183"/>
        <end position="210"/>
    </location>
</feature>